<reference evidence="2 3" key="1">
    <citation type="submission" date="2024-04" db="EMBL/GenBank/DDBJ databases">
        <title>Novel species of the genus Ideonella isolated from streams.</title>
        <authorList>
            <person name="Lu H."/>
        </authorList>
    </citation>
    <scope>NUCLEOTIDE SEQUENCE [LARGE SCALE GENOMIC DNA]</scope>
    <source>
        <strain evidence="2 3">BYS139W</strain>
    </source>
</reference>
<evidence type="ECO:0000256" key="1">
    <source>
        <dbReference type="SAM" id="SignalP"/>
    </source>
</evidence>
<proteinExistence type="predicted"/>
<dbReference type="RefSeq" id="WP_341372835.1">
    <property type="nucleotide sequence ID" value="NZ_JBBUTF010000003.1"/>
</dbReference>
<evidence type="ECO:0000313" key="3">
    <source>
        <dbReference type="Proteomes" id="UP001368500"/>
    </source>
</evidence>
<gene>
    <name evidence="2" type="ORF">AACH11_03640</name>
</gene>
<sequence>MKKLFVLPLLVLAVSGAHAAQNNVGCGLGSMVWAGQSGLGPQVLAATTNGTSGNQTFGITFGTLGCAKDGVVTSTQKLSVYIDSNRMALARDTAAGQGESLEGLMAVMQVRGEDRAPLASLMRQQFGRVFADEAVVANLKGVLASDARFTGYAAQI</sequence>
<feature type="chain" id="PRO_5045215902" evidence="1">
    <location>
        <begin position="20"/>
        <end position="156"/>
    </location>
</feature>
<dbReference type="Pfam" id="PF11220">
    <property type="entry name" value="DUF3015"/>
    <property type="match status" value="1"/>
</dbReference>
<keyword evidence="3" id="KW-1185">Reference proteome</keyword>
<feature type="signal peptide" evidence="1">
    <location>
        <begin position="1"/>
        <end position="19"/>
    </location>
</feature>
<name>A0ABU9B7R0_9BURK</name>
<dbReference type="Proteomes" id="UP001368500">
    <property type="component" value="Unassembled WGS sequence"/>
</dbReference>
<evidence type="ECO:0000313" key="2">
    <source>
        <dbReference type="EMBL" id="MEK8025052.1"/>
    </source>
</evidence>
<accession>A0ABU9B7R0</accession>
<dbReference type="InterPro" id="IPR021383">
    <property type="entry name" value="DUF3015"/>
</dbReference>
<comment type="caution">
    <text evidence="2">The sequence shown here is derived from an EMBL/GenBank/DDBJ whole genome shotgun (WGS) entry which is preliminary data.</text>
</comment>
<keyword evidence="1" id="KW-0732">Signal</keyword>
<protein>
    <submittedName>
        <fullName evidence="2">DUF3015 family protein</fullName>
    </submittedName>
</protein>
<dbReference type="EMBL" id="JBBUTF010000003">
    <property type="protein sequence ID" value="MEK8025052.1"/>
    <property type="molecule type" value="Genomic_DNA"/>
</dbReference>
<organism evidence="2 3">
    <name type="scientific">Pseudaquabacterium rugosum</name>
    <dbReference type="NCBI Taxonomy" id="2984194"/>
    <lineage>
        <taxon>Bacteria</taxon>
        <taxon>Pseudomonadati</taxon>
        <taxon>Pseudomonadota</taxon>
        <taxon>Betaproteobacteria</taxon>
        <taxon>Burkholderiales</taxon>
        <taxon>Sphaerotilaceae</taxon>
        <taxon>Pseudaquabacterium</taxon>
    </lineage>
</organism>